<name>A0ABV0TDU7_9TELE</name>
<protein>
    <submittedName>
        <fullName evidence="1">Uncharacterized protein</fullName>
    </submittedName>
</protein>
<proteinExistence type="predicted"/>
<dbReference type="Proteomes" id="UP001482620">
    <property type="component" value="Unassembled WGS sequence"/>
</dbReference>
<dbReference type="EMBL" id="JAHRIQ010030067">
    <property type="protein sequence ID" value="MEQ2231078.1"/>
    <property type="molecule type" value="Genomic_DNA"/>
</dbReference>
<evidence type="ECO:0000313" key="2">
    <source>
        <dbReference type="Proteomes" id="UP001482620"/>
    </source>
</evidence>
<reference evidence="1 2" key="1">
    <citation type="submission" date="2021-06" db="EMBL/GenBank/DDBJ databases">
        <authorList>
            <person name="Palmer J.M."/>
        </authorList>
    </citation>
    <scope>NUCLEOTIDE SEQUENCE [LARGE SCALE GENOMIC DNA]</scope>
    <source>
        <strain evidence="2">if_2019</strain>
        <tissue evidence="1">Muscle</tissue>
    </source>
</reference>
<keyword evidence="2" id="KW-1185">Reference proteome</keyword>
<gene>
    <name evidence="1" type="ORF">ILYODFUR_035665</name>
</gene>
<organism evidence="1 2">
    <name type="scientific">Ilyodon furcidens</name>
    <name type="common">goldbreast splitfin</name>
    <dbReference type="NCBI Taxonomy" id="33524"/>
    <lineage>
        <taxon>Eukaryota</taxon>
        <taxon>Metazoa</taxon>
        <taxon>Chordata</taxon>
        <taxon>Craniata</taxon>
        <taxon>Vertebrata</taxon>
        <taxon>Euteleostomi</taxon>
        <taxon>Actinopterygii</taxon>
        <taxon>Neopterygii</taxon>
        <taxon>Teleostei</taxon>
        <taxon>Neoteleostei</taxon>
        <taxon>Acanthomorphata</taxon>
        <taxon>Ovalentaria</taxon>
        <taxon>Atherinomorphae</taxon>
        <taxon>Cyprinodontiformes</taxon>
        <taxon>Goodeidae</taxon>
        <taxon>Ilyodon</taxon>
    </lineage>
</organism>
<evidence type="ECO:0000313" key="1">
    <source>
        <dbReference type="EMBL" id="MEQ2231078.1"/>
    </source>
</evidence>
<accession>A0ABV0TDU7</accession>
<comment type="caution">
    <text evidence="1">The sequence shown here is derived from an EMBL/GenBank/DDBJ whole genome shotgun (WGS) entry which is preliminary data.</text>
</comment>
<sequence length="110" mass="11877">MGCHGSTPSPQKNASLASVASLAALFDPIRLKLESGSACAPAPLRYMPVCRGPHEVVVKTSGLNTFLCNFWMDFKLMAKHSPLCTPNPKCIYHHQPSPGRDGSRRDVTLG</sequence>